<dbReference type="RefSeq" id="WP_380048923.1">
    <property type="nucleotide sequence ID" value="NZ_JBHLTC010000019.1"/>
</dbReference>
<evidence type="ECO:0000256" key="2">
    <source>
        <dbReference type="SAM" id="Phobius"/>
    </source>
</evidence>
<protein>
    <recommendedName>
        <fullName evidence="5">LPXTG cell wall anchor domain-containing protein</fullName>
    </recommendedName>
</protein>
<proteinExistence type="predicted"/>
<accession>A0ABV6QMU7</accession>
<evidence type="ECO:0000313" key="3">
    <source>
        <dbReference type="EMBL" id="MFC0625955.1"/>
    </source>
</evidence>
<evidence type="ECO:0000256" key="1">
    <source>
        <dbReference type="SAM" id="MobiDB-lite"/>
    </source>
</evidence>
<name>A0ABV6QMU7_9ACTN</name>
<comment type="caution">
    <text evidence="3">The sequence shown here is derived from an EMBL/GenBank/DDBJ whole genome shotgun (WGS) entry which is preliminary data.</text>
</comment>
<feature type="region of interest" description="Disordered" evidence="1">
    <location>
        <begin position="54"/>
        <end position="85"/>
    </location>
</feature>
<keyword evidence="2" id="KW-0472">Membrane</keyword>
<feature type="compositionally biased region" description="Low complexity" evidence="1">
    <location>
        <begin position="64"/>
        <end position="73"/>
    </location>
</feature>
<sequence length="85" mass="9169">MIAVLAPMGEIDPNTVKPGWVALLIIIALGGATFLLWRNMGKQMKKINFDLPRDERANAPVEPADPAQPADTADGSETATERKPD</sequence>
<feature type="transmembrane region" description="Helical" evidence="2">
    <location>
        <begin position="20"/>
        <end position="37"/>
    </location>
</feature>
<organism evidence="3 4">
    <name type="scientific">Kribbella deserti</name>
    <dbReference type="NCBI Taxonomy" id="1926257"/>
    <lineage>
        <taxon>Bacteria</taxon>
        <taxon>Bacillati</taxon>
        <taxon>Actinomycetota</taxon>
        <taxon>Actinomycetes</taxon>
        <taxon>Propionibacteriales</taxon>
        <taxon>Kribbellaceae</taxon>
        <taxon>Kribbella</taxon>
    </lineage>
</organism>
<reference evidence="3 4" key="1">
    <citation type="submission" date="2024-09" db="EMBL/GenBank/DDBJ databases">
        <authorList>
            <person name="Sun Q."/>
            <person name="Mori K."/>
        </authorList>
    </citation>
    <scope>NUCLEOTIDE SEQUENCE [LARGE SCALE GENOMIC DNA]</scope>
    <source>
        <strain evidence="3 4">CGMCC 1.15906</strain>
    </source>
</reference>
<gene>
    <name evidence="3" type="ORF">ACFFGN_17890</name>
</gene>
<dbReference type="EMBL" id="JBHLTC010000019">
    <property type="protein sequence ID" value="MFC0625955.1"/>
    <property type="molecule type" value="Genomic_DNA"/>
</dbReference>
<keyword evidence="2" id="KW-0812">Transmembrane</keyword>
<evidence type="ECO:0008006" key="5">
    <source>
        <dbReference type="Google" id="ProtNLM"/>
    </source>
</evidence>
<dbReference type="Proteomes" id="UP001589890">
    <property type="component" value="Unassembled WGS sequence"/>
</dbReference>
<evidence type="ECO:0000313" key="4">
    <source>
        <dbReference type="Proteomes" id="UP001589890"/>
    </source>
</evidence>
<keyword evidence="2" id="KW-1133">Transmembrane helix</keyword>
<keyword evidence="4" id="KW-1185">Reference proteome</keyword>